<evidence type="ECO:0000313" key="1">
    <source>
        <dbReference type="EMBL" id="GAA3969096.1"/>
    </source>
</evidence>
<name>A0ABP7PQ19_9BACT</name>
<evidence type="ECO:0000313" key="2">
    <source>
        <dbReference type="Proteomes" id="UP001501556"/>
    </source>
</evidence>
<sequence length="109" mass="12208">MPDSEVPMASPVRGRFQAIDSFAIRRRNEFYIIGLLQEGEVQEQWFAHIALNPGFAITFRITQIETVQIANETQEYQLLIVAGDAESIDLMLGLNIGLEPIVISTEGED</sequence>
<proteinExistence type="predicted"/>
<accession>A0ABP7PQ19</accession>
<gene>
    <name evidence="1" type="ORF">GCM10022407_13830</name>
</gene>
<reference evidence="2" key="1">
    <citation type="journal article" date="2019" name="Int. J. Syst. Evol. Microbiol.">
        <title>The Global Catalogue of Microorganisms (GCM) 10K type strain sequencing project: providing services to taxonomists for standard genome sequencing and annotation.</title>
        <authorList>
            <consortium name="The Broad Institute Genomics Platform"/>
            <consortium name="The Broad Institute Genome Sequencing Center for Infectious Disease"/>
            <person name="Wu L."/>
            <person name="Ma J."/>
        </authorList>
    </citation>
    <scope>NUCLEOTIDE SEQUENCE [LARGE SCALE GENOMIC DNA]</scope>
    <source>
        <strain evidence="2">JCM 17217</strain>
    </source>
</reference>
<dbReference type="EMBL" id="BAABDI010000007">
    <property type="protein sequence ID" value="GAA3969096.1"/>
    <property type="molecule type" value="Genomic_DNA"/>
</dbReference>
<keyword evidence="2" id="KW-1185">Reference proteome</keyword>
<comment type="caution">
    <text evidence="1">The sequence shown here is derived from an EMBL/GenBank/DDBJ whole genome shotgun (WGS) entry which is preliminary data.</text>
</comment>
<dbReference type="RefSeq" id="WP_345122446.1">
    <property type="nucleotide sequence ID" value="NZ_BAABDI010000007.1"/>
</dbReference>
<organism evidence="1 2">
    <name type="scientific">Hymenobacter antarcticus</name>
    <dbReference type="NCBI Taxonomy" id="486270"/>
    <lineage>
        <taxon>Bacteria</taxon>
        <taxon>Pseudomonadati</taxon>
        <taxon>Bacteroidota</taxon>
        <taxon>Cytophagia</taxon>
        <taxon>Cytophagales</taxon>
        <taxon>Hymenobacteraceae</taxon>
        <taxon>Hymenobacter</taxon>
    </lineage>
</organism>
<protein>
    <submittedName>
        <fullName evidence="1">Uncharacterized protein</fullName>
    </submittedName>
</protein>
<dbReference type="Proteomes" id="UP001501556">
    <property type="component" value="Unassembled WGS sequence"/>
</dbReference>